<dbReference type="Proteomes" id="UP000095495">
    <property type="component" value="Unassembled WGS sequence"/>
</dbReference>
<protein>
    <submittedName>
        <fullName evidence="2">Polysialic acid biosynthesis protein P7</fullName>
    </submittedName>
</protein>
<dbReference type="GO" id="GO:0006047">
    <property type="term" value="P:UDP-N-acetylglucosamine metabolic process"/>
    <property type="evidence" value="ECO:0007669"/>
    <property type="project" value="InterPro"/>
</dbReference>
<dbReference type="AlphaFoldDB" id="A0A173UX06"/>
<dbReference type="InterPro" id="IPR020004">
    <property type="entry name" value="UDP-GlcNAc_Epase"/>
</dbReference>
<dbReference type="SUPFAM" id="SSF53756">
    <property type="entry name" value="UDP-Glycosyltransferase/glycogen phosphorylase"/>
    <property type="match status" value="1"/>
</dbReference>
<dbReference type="EMBL" id="CYXV01000021">
    <property type="protein sequence ID" value="CUN19354.1"/>
    <property type="molecule type" value="Genomic_DNA"/>
</dbReference>
<dbReference type="NCBIfam" id="TIGR03568">
    <property type="entry name" value="NeuC_NnaA"/>
    <property type="match status" value="1"/>
</dbReference>
<reference evidence="2 3" key="1">
    <citation type="submission" date="2015-09" db="EMBL/GenBank/DDBJ databases">
        <authorList>
            <consortium name="Pathogen Informatics"/>
        </authorList>
    </citation>
    <scope>NUCLEOTIDE SEQUENCE [LARGE SCALE GENOMIC DNA]</scope>
    <source>
        <strain evidence="2 3">2789STDY5608863</strain>
    </source>
</reference>
<feature type="domain" description="UDP-N-acetylglucosamine 2-epimerase" evidence="1">
    <location>
        <begin position="24"/>
        <end position="363"/>
    </location>
</feature>
<organism evidence="2 3">
    <name type="scientific">Roseburia faecis</name>
    <dbReference type="NCBI Taxonomy" id="301302"/>
    <lineage>
        <taxon>Bacteria</taxon>
        <taxon>Bacillati</taxon>
        <taxon>Bacillota</taxon>
        <taxon>Clostridia</taxon>
        <taxon>Lachnospirales</taxon>
        <taxon>Lachnospiraceae</taxon>
        <taxon>Roseburia</taxon>
    </lineage>
</organism>
<dbReference type="CDD" id="cd03786">
    <property type="entry name" value="GTB_UDP-GlcNAc_2-Epimerase"/>
    <property type="match status" value="1"/>
</dbReference>
<proteinExistence type="predicted"/>
<evidence type="ECO:0000259" key="1">
    <source>
        <dbReference type="Pfam" id="PF02350"/>
    </source>
</evidence>
<sequence length="383" mass="42705">MKKIAIATATRAEYGILHPLLVRLMEEKAFDVQLLVTGTHLEEQFGYTVKEIEKDGIPIARKIPILAEDNSPYGISVTMAQAITGFADYFRNGRPDLFLVLGDRTEILGMCAAALNEHIPIAHLHGGELTEGAVDDCIRHAVTKMSYLHFPATEVYRRRIIQMGEAPERVYNVGALGVENILSVPMLSEEEIRKDVEIPAGMPYAVVTFHPVTMQPGEAEQQVRELIAAMREEKQYFYLVTKANADAGGRQVNAWLAEAQRELTNMKLVSSLGMKRYLSAIKYAAFVLGNSSSGIIEAPALGTPTVNIGDRQKGRLMAETVIGCMPEAGAIQAAIRQTEQMPHRPSFLYGDGKTSEKIVKILKEFFHTDYRHWKKTFYDMECK</sequence>
<dbReference type="InterPro" id="IPR003331">
    <property type="entry name" value="UDP_GlcNAc_Epimerase_2_dom"/>
</dbReference>
<dbReference type="InterPro" id="IPR029767">
    <property type="entry name" value="WecB-like"/>
</dbReference>
<dbReference type="RefSeq" id="WP_055264327.1">
    <property type="nucleotide sequence ID" value="NZ_CYXV01000021.1"/>
</dbReference>
<dbReference type="Pfam" id="PF02350">
    <property type="entry name" value="Epimerase_2"/>
    <property type="match status" value="1"/>
</dbReference>
<evidence type="ECO:0000313" key="2">
    <source>
        <dbReference type="EMBL" id="CUN19354.1"/>
    </source>
</evidence>
<gene>
    <name evidence="2" type="primary">neuC</name>
    <name evidence="2" type="ORF">ERS852420_03351</name>
</gene>
<name>A0A173UX06_9FIRM</name>
<dbReference type="Gene3D" id="3.40.50.2000">
    <property type="entry name" value="Glycogen Phosphorylase B"/>
    <property type="match status" value="2"/>
</dbReference>
<accession>A0A173UX06</accession>
<dbReference type="PANTHER" id="PTHR43174:SF3">
    <property type="entry name" value="UDP-N-ACETYLGLUCOSAMINE 2-EPIMERASE"/>
    <property type="match status" value="1"/>
</dbReference>
<dbReference type="PANTHER" id="PTHR43174">
    <property type="entry name" value="UDP-N-ACETYLGLUCOSAMINE 2-EPIMERASE"/>
    <property type="match status" value="1"/>
</dbReference>
<evidence type="ECO:0000313" key="3">
    <source>
        <dbReference type="Proteomes" id="UP000095495"/>
    </source>
</evidence>
<dbReference type="GO" id="GO:0004553">
    <property type="term" value="F:hydrolase activity, hydrolyzing O-glycosyl compounds"/>
    <property type="evidence" value="ECO:0007669"/>
    <property type="project" value="InterPro"/>
</dbReference>